<keyword evidence="3" id="KW-1133">Transmembrane helix</keyword>
<keyword evidence="3" id="KW-0812">Transmembrane</keyword>
<gene>
    <name evidence="7" type="primary">LOC104600473</name>
</gene>
<sequence length="1800" mass="198529">MSSKLNYVDLNLRPSCFLPVNNLTYRRPNLQFRGSCVWRRRKLKSPPKFTLSNRLGPSIFSALDDLSQALLSLFPSVNSLDLIAPALGFASGLALYFFHLKSSRDFAVSHIGSWILFTSPTPFNRFVLLRCPSLSFQGSELLQDVNENLVKEDRHFVKLNSGRIQIKEPAGVFEGKLLYQRVCVPTDDGGVISLDWPANLDLTEEPGMDTTLLLVPGTTEGSMDNNIRMFVYESLKHGCFPIVMNPRGCAGSPLTTARLFTAADSDDICTAVQFINRARPRTTLMGVGWGYGANMLTKYLAEVGERTPFTAATCFDNPFDLEEATRSSSHHIAADQKLTDGLIDILRSNKELFYGRAKGFNVEKALSAKSLRDFESAISIVSYGFESTEEFYAKASTRQLVGNVKVPLLFIQSDNGTVPVFSTPRNSIAENPFTSLLLCSCLPSSMLIRSWYHQLAIEWLTAVELGLLKGRHPLLKDLDVTINPPKGLSLVEGKTLDKGKTVNNFLNLTQSGALNGYSVDPIRDMLEESDTAANFHLRSRRYLEKELNFGGLRWQEENNRDVSQQNTSVDVQPVKEEGDNPVNTERGQVLQTAQMVMNMLDVTMPGTLADEQKKKVLSAVEQGETLMKALQGAVPEYVRGKLTAAVSEIVQTQGTKKIGEIHNVPSKGNSRVQETLGGLSNSEVVSNDTHPSKQAKGVDDPPGDSVNNQPDMEKTGGELEPELQPTQNLQKSVDPGYSQSGSNHAGDISSPERKDGNKLENNHVKSDILKKKAAQFSDFEETGERGVNLNHHNGSKMAGGTEEGICEQDGMSQGSGIAHMKVEEVNDTQNNEDKKRILSSIGIEESLSNSKPFPESPSMEKKGNGNEKNEDNDMQPATNHSKRGSIKSEETSPSLPPTSNTPSISVSQALDALTGFDDSTQMAVNSVFGVLENMITQLEEDKHDKNDENEDKNEDGKPGSTSEIHSSNANKYKLEAEEECKIELSSQSDLSCIHPVSNFHENCAESHQEGSKGWNENKLTQNPISSFNNTIADSNRINHVYKEDKREKHHFSGPKYLVYNSDKVRHVCNIPLYVTVDPYGDSMYNEYLRKYLLSRIPTTKSLDLDTTTDLLLDYFPEEGQYKLLDQSENNRSYADDGTTDVGLDGNSQAILSPDQANDTDTFIEPSYVILETKKEQEPVGEYETINTCNKKDELIPSKSLDLVQLIKNIILDSLKVEVGRRLGSPDMEAMESNLAQDLEKVADTVSLAVEHSKEVNLCLENKDTASGKVGTLDAEHVIRAISYAVQDASYLRKVLPVGVIVGSSLAALRKYFNVATLHDNDHSEAENVREKFYDKMVDVRDNHKYFDKKNQYFDIDSSVSSGKEKGDVENDDRVMVGAVTAALGASALLVHQQIKEPYKSGNISEVSSRFPNEKENHEAECGKFEETVPEKSQSNIVSSLAEKAMSVAAPVVPTKSDGEVDQERLVAMLADLGQKGGILKLLGKIALLWGGIRGAMSLTDRLISFLHIADRPLFQRILGFICMVLVLWSPVVIPLFPTLVQSWAAQNSTGIAKYACILGLYTAVMILITLWGKRIRGYENPLKQYGLDLTSSQKLNDFLMGLIGGAILISLMHYINTLLGCACLSWPLGLTPASPDAMSWIKVYARMIIQACRGIVTAIGIAITEELLFRSWLPEEITVDLGYHRAIIISGFAFSILQRSPRAIPGLWLLSLALSGIRQRNDGSLSIPIGIRAGMLASNFILQTGGFLAYNSNSPLWLTGSYPYQPFSGAVGLVLSLLLALTFYPRQPLREKKISGAIQE</sequence>
<dbReference type="Gene3D" id="3.40.50.1820">
    <property type="entry name" value="alpha/beta hydrolase"/>
    <property type="match status" value="1"/>
</dbReference>
<feature type="transmembrane region" description="Helical" evidence="3">
    <location>
        <begin position="1517"/>
        <end position="1539"/>
    </location>
</feature>
<dbReference type="eggNOG" id="KOG1838">
    <property type="taxonomic scope" value="Eukaryota"/>
</dbReference>
<dbReference type="Pfam" id="PF24930">
    <property type="entry name" value="DUF7750"/>
    <property type="match status" value="1"/>
</dbReference>
<dbReference type="InterPro" id="IPR003675">
    <property type="entry name" value="Rce1/LyrA-like_dom"/>
</dbReference>
<reference evidence="7" key="1">
    <citation type="submission" date="2025-08" db="UniProtKB">
        <authorList>
            <consortium name="RefSeq"/>
        </authorList>
    </citation>
    <scope>IDENTIFICATION</scope>
</reference>
<evidence type="ECO:0000259" key="4">
    <source>
        <dbReference type="Pfam" id="PF02517"/>
    </source>
</evidence>
<dbReference type="SUPFAM" id="SSF53474">
    <property type="entry name" value="alpha/beta-Hydrolases"/>
    <property type="match status" value="1"/>
</dbReference>
<dbReference type="GeneID" id="104600473"/>
<feature type="domain" description="CAAX prenyl protease 2/Lysostaphin resistance protein A-like" evidence="4">
    <location>
        <begin position="1654"/>
        <end position="1734"/>
    </location>
</feature>
<feature type="domain" description="DUF7750" evidence="5">
    <location>
        <begin position="587"/>
        <end position="651"/>
    </location>
</feature>
<evidence type="ECO:0000256" key="1">
    <source>
        <dbReference type="ARBA" id="ARBA00010884"/>
    </source>
</evidence>
<feature type="region of interest" description="Disordered" evidence="2">
    <location>
        <begin position="939"/>
        <end position="969"/>
    </location>
</feature>
<keyword evidence="6" id="KW-1185">Reference proteome</keyword>
<feature type="compositionally biased region" description="Polar residues" evidence="2">
    <location>
        <begin position="724"/>
        <end position="743"/>
    </location>
</feature>
<accession>A0A1U8AH17</accession>
<dbReference type="PANTHER" id="PTHR10794">
    <property type="entry name" value="ABHYDROLASE DOMAIN-CONTAINING PROTEIN"/>
    <property type="match status" value="1"/>
</dbReference>
<evidence type="ECO:0000313" key="7">
    <source>
        <dbReference type="RefSeq" id="XP_010261718.1"/>
    </source>
</evidence>
<evidence type="ECO:0000313" key="6">
    <source>
        <dbReference type="Proteomes" id="UP000189703"/>
    </source>
</evidence>
<feature type="transmembrane region" description="Helical" evidence="3">
    <location>
        <begin position="1731"/>
        <end position="1750"/>
    </location>
</feature>
<feature type="transmembrane region" description="Helical" evidence="3">
    <location>
        <begin position="1551"/>
        <end position="1571"/>
    </location>
</feature>
<feature type="region of interest" description="Disordered" evidence="2">
    <location>
        <begin position="681"/>
        <end position="904"/>
    </location>
</feature>
<feature type="compositionally biased region" description="Basic and acidic residues" evidence="2">
    <location>
        <begin position="750"/>
        <end position="770"/>
    </location>
</feature>
<feature type="transmembrane region" description="Helical" evidence="3">
    <location>
        <begin position="1598"/>
        <end position="1628"/>
    </location>
</feature>
<dbReference type="InParanoid" id="A0A1U8AH17"/>
<evidence type="ECO:0000259" key="5">
    <source>
        <dbReference type="Pfam" id="PF24930"/>
    </source>
</evidence>
<dbReference type="InterPro" id="IPR056652">
    <property type="entry name" value="DUF7750"/>
</dbReference>
<dbReference type="OrthoDB" id="5954035at2759"/>
<dbReference type="STRING" id="4432.A0A1U8AH17"/>
<dbReference type="FunCoup" id="A0A1U8AH17">
    <property type="interactions" value="1906"/>
</dbReference>
<dbReference type="RefSeq" id="XP_010261718.1">
    <property type="nucleotide sequence ID" value="XM_010263416.2"/>
</dbReference>
<comment type="similarity">
    <text evidence="1">Belongs to the AB hydrolase superfamily. AB hydrolase 4 family.</text>
</comment>
<name>A0A1U8AH17_NELNU</name>
<feature type="compositionally biased region" description="Polar residues" evidence="2">
    <location>
        <begin position="959"/>
        <end position="969"/>
    </location>
</feature>
<dbReference type="PANTHER" id="PTHR10794:SF92">
    <property type="entry name" value="EMBRYOGENESIS-ASSOCIATED PROTEIN EMB8"/>
    <property type="match status" value="1"/>
</dbReference>
<dbReference type="GO" id="GO:0080120">
    <property type="term" value="P:CAAX-box protein maturation"/>
    <property type="evidence" value="ECO:0007669"/>
    <property type="project" value="UniProtKB-ARBA"/>
</dbReference>
<dbReference type="GO" id="GO:0004175">
    <property type="term" value="F:endopeptidase activity"/>
    <property type="evidence" value="ECO:0007669"/>
    <property type="project" value="UniProtKB-ARBA"/>
</dbReference>
<feature type="compositionally biased region" description="Low complexity" evidence="2">
    <location>
        <begin position="891"/>
        <end position="904"/>
    </location>
</feature>
<evidence type="ECO:0000256" key="3">
    <source>
        <dbReference type="SAM" id="Phobius"/>
    </source>
</evidence>
<feature type="compositionally biased region" description="Low complexity" evidence="2">
    <location>
        <begin position="838"/>
        <end position="850"/>
    </location>
</feature>
<evidence type="ECO:0000256" key="2">
    <source>
        <dbReference type="SAM" id="MobiDB-lite"/>
    </source>
</evidence>
<feature type="transmembrane region" description="Helical" evidence="3">
    <location>
        <begin position="1762"/>
        <end position="1784"/>
    </location>
</feature>
<protein>
    <submittedName>
        <fullName evidence="7">Uncharacterized protein LOC104600473 isoform X1</fullName>
    </submittedName>
</protein>
<dbReference type="InterPro" id="IPR029058">
    <property type="entry name" value="AB_hydrolase_fold"/>
</dbReference>
<keyword evidence="3" id="KW-0472">Membrane</keyword>
<dbReference type="OMA" id="GYFPVVM"/>
<organism evidence="6 7">
    <name type="scientific">Nelumbo nucifera</name>
    <name type="common">Sacred lotus</name>
    <dbReference type="NCBI Taxonomy" id="4432"/>
    <lineage>
        <taxon>Eukaryota</taxon>
        <taxon>Viridiplantae</taxon>
        <taxon>Streptophyta</taxon>
        <taxon>Embryophyta</taxon>
        <taxon>Tracheophyta</taxon>
        <taxon>Spermatophyta</taxon>
        <taxon>Magnoliopsida</taxon>
        <taxon>Proteales</taxon>
        <taxon>Nelumbonaceae</taxon>
        <taxon>Nelumbo</taxon>
    </lineage>
</organism>
<dbReference type="KEGG" id="nnu:104600473"/>
<proteinExistence type="inferred from homology"/>
<dbReference type="Pfam" id="PF02517">
    <property type="entry name" value="Rce1-like"/>
    <property type="match status" value="1"/>
</dbReference>
<dbReference type="InterPro" id="IPR050960">
    <property type="entry name" value="AB_hydrolase_4_sf"/>
</dbReference>
<dbReference type="Proteomes" id="UP000189703">
    <property type="component" value="Unplaced"/>
</dbReference>
<feature type="compositionally biased region" description="Basic and acidic residues" evidence="2">
    <location>
        <begin position="858"/>
        <end position="871"/>
    </location>
</feature>